<protein>
    <submittedName>
        <fullName evidence="1">Regulation of enolase protein 1 (Concanavalin A-like superfamily)</fullName>
    </submittedName>
</protein>
<dbReference type="PANTHER" id="PTHR35332">
    <property type="entry name" value="REGULATION OF ENOLASE PROTEIN 1"/>
    <property type="match status" value="1"/>
</dbReference>
<dbReference type="InterPro" id="IPR009784">
    <property type="entry name" value="DUF1349"/>
</dbReference>
<sequence length="200" mass="21779">MIPEIADLPALEWTSSTSHLSYDQSGGTLTLTAAPGVDWSNDSLGGEQQHRASALAFTAPKNFSLSARVMVASPRTTFDAGVLALWVDSEHWAKLCFEYSPQGEAMVVSVVTNGYSDDSNGPVVTAPWVYLRVSRVGPAWAFHSSADGRKWSFVRLFRLDTEKPVRVGFMSQAPMGDSCEARFDSIEFIQAAPENLRDGS</sequence>
<dbReference type="SUPFAM" id="SSF49899">
    <property type="entry name" value="Concanavalin A-like lectins/glucanases"/>
    <property type="match status" value="1"/>
</dbReference>
<dbReference type="Gene3D" id="2.60.120.200">
    <property type="match status" value="1"/>
</dbReference>
<dbReference type="Pfam" id="PF07081">
    <property type="entry name" value="DUF1349"/>
    <property type="match status" value="1"/>
</dbReference>
<accession>A0ABW8N9K6</accession>
<keyword evidence="2" id="KW-1185">Reference proteome</keyword>
<dbReference type="PANTHER" id="PTHR35332:SF2">
    <property type="entry name" value="REGULATION OF ENOLASE PROTEIN 1"/>
    <property type="match status" value="1"/>
</dbReference>
<dbReference type="Proteomes" id="UP001620520">
    <property type="component" value="Unassembled WGS sequence"/>
</dbReference>
<evidence type="ECO:0000313" key="2">
    <source>
        <dbReference type="Proteomes" id="UP001620520"/>
    </source>
</evidence>
<name>A0ABW8N9K6_9MICC</name>
<organism evidence="1 2">
    <name type="scientific">Paenarthrobacter histidinolovorans</name>
    <dbReference type="NCBI Taxonomy" id="43664"/>
    <lineage>
        <taxon>Bacteria</taxon>
        <taxon>Bacillati</taxon>
        <taxon>Actinomycetota</taxon>
        <taxon>Actinomycetes</taxon>
        <taxon>Micrococcales</taxon>
        <taxon>Micrococcaceae</taxon>
        <taxon>Paenarthrobacter</taxon>
    </lineage>
</organism>
<evidence type="ECO:0000313" key="1">
    <source>
        <dbReference type="EMBL" id="MFK4640238.1"/>
    </source>
</evidence>
<proteinExistence type="predicted"/>
<dbReference type="RefSeq" id="WP_404594964.1">
    <property type="nucleotide sequence ID" value="NZ_JBIYEW010000003.1"/>
</dbReference>
<comment type="caution">
    <text evidence="1">The sequence shown here is derived from an EMBL/GenBank/DDBJ whole genome shotgun (WGS) entry which is preliminary data.</text>
</comment>
<gene>
    <name evidence="1" type="ORF">ABIA52_003127</name>
</gene>
<dbReference type="InterPro" id="IPR013320">
    <property type="entry name" value="ConA-like_dom_sf"/>
</dbReference>
<dbReference type="EMBL" id="JBIYEW010000003">
    <property type="protein sequence ID" value="MFK4640238.1"/>
    <property type="molecule type" value="Genomic_DNA"/>
</dbReference>
<reference evidence="1 2" key="1">
    <citation type="submission" date="2024-10" db="EMBL/GenBank/DDBJ databases">
        <title>Novel secondary metabolite-producing bacteria for plant disease control.</title>
        <authorList>
            <person name="Chevrette M."/>
        </authorList>
    </citation>
    <scope>NUCLEOTIDE SEQUENCE [LARGE SCALE GENOMIC DNA]</scope>
    <source>
        <strain evidence="1 2">J30 TE3557</strain>
    </source>
</reference>